<accession>A0ABV2F4Q1</accession>
<dbReference type="EMBL" id="JBEPLV010000003">
    <property type="protein sequence ID" value="MET3546727.1"/>
    <property type="molecule type" value="Genomic_DNA"/>
</dbReference>
<keyword evidence="3" id="KW-1185">Reference proteome</keyword>
<feature type="transmembrane region" description="Helical" evidence="1">
    <location>
        <begin position="13"/>
        <end position="32"/>
    </location>
</feature>
<name>A0ABV2F4Q1_9BACL</name>
<sequence length="53" mass="5955">MKINRTLAELTDVRFFCVGGSLCSPGLLFRFIGLRDSIHLRTYVLSYTAAIAF</sequence>
<organism evidence="2 3">
    <name type="scientific">Paenibacillus favisporus</name>
    <dbReference type="NCBI Taxonomy" id="221028"/>
    <lineage>
        <taxon>Bacteria</taxon>
        <taxon>Bacillati</taxon>
        <taxon>Bacillota</taxon>
        <taxon>Bacilli</taxon>
        <taxon>Bacillales</taxon>
        <taxon>Paenibacillaceae</taxon>
        <taxon>Paenibacillus</taxon>
    </lineage>
</organism>
<keyword evidence="1" id="KW-0472">Membrane</keyword>
<keyword evidence="1" id="KW-1133">Transmembrane helix</keyword>
<protein>
    <submittedName>
        <fullName evidence="2">Uncharacterized protein</fullName>
    </submittedName>
</protein>
<comment type="caution">
    <text evidence="2">The sequence shown here is derived from an EMBL/GenBank/DDBJ whole genome shotgun (WGS) entry which is preliminary data.</text>
</comment>
<dbReference type="Proteomes" id="UP001549098">
    <property type="component" value="Unassembled WGS sequence"/>
</dbReference>
<proteinExistence type="predicted"/>
<keyword evidence="1" id="KW-0812">Transmembrane</keyword>
<gene>
    <name evidence="2" type="ORF">ABID47_003343</name>
</gene>
<reference evidence="2 3" key="1">
    <citation type="submission" date="2024-06" db="EMBL/GenBank/DDBJ databases">
        <title>Genomic Encyclopedia of Type Strains, Phase IV (KMG-IV): sequencing the most valuable type-strain genomes for metagenomic binning, comparative biology and taxonomic classification.</title>
        <authorList>
            <person name="Goeker M."/>
        </authorList>
    </citation>
    <scope>NUCLEOTIDE SEQUENCE [LARGE SCALE GENOMIC DNA]</scope>
    <source>
        <strain evidence="2 3">DSM 17253</strain>
    </source>
</reference>
<evidence type="ECO:0000313" key="3">
    <source>
        <dbReference type="Proteomes" id="UP001549098"/>
    </source>
</evidence>
<evidence type="ECO:0000256" key="1">
    <source>
        <dbReference type="SAM" id="Phobius"/>
    </source>
</evidence>
<evidence type="ECO:0000313" key="2">
    <source>
        <dbReference type="EMBL" id="MET3546727.1"/>
    </source>
</evidence>